<feature type="transmembrane region" description="Helical" evidence="5">
    <location>
        <begin position="174"/>
        <end position="200"/>
    </location>
</feature>
<evidence type="ECO:0000256" key="1">
    <source>
        <dbReference type="ARBA" id="ARBA00004141"/>
    </source>
</evidence>
<feature type="transmembrane region" description="Helical" evidence="5">
    <location>
        <begin position="212"/>
        <end position="230"/>
    </location>
</feature>
<dbReference type="PANTHER" id="PTHR22829">
    <property type="entry name" value="DEP DOMAIN PROTEIN"/>
    <property type="match status" value="1"/>
</dbReference>
<keyword evidence="8" id="KW-1185">Reference proteome</keyword>
<dbReference type="InterPro" id="IPR036388">
    <property type="entry name" value="WH-like_DNA-bd_sf"/>
</dbReference>
<evidence type="ECO:0000256" key="2">
    <source>
        <dbReference type="ARBA" id="ARBA00022692"/>
    </source>
</evidence>
<feature type="transmembrane region" description="Helical" evidence="5">
    <location>
        <begin position="301"/>
        <end position="320"/>
    </location>
</feature>
<dbReference type="InterPro" id="IPR051832">
    <property type="entry name" value="mTOR-Rac_regulators"/>
</dbReference>
<keyword evidence="2 5" id="KW-0812">Transmembrane</keyword>
<dbReference type="Pfam" id="PF03547">
    <property type="entry name" value="Mem_trans"/>
    <property type="match status" value="1"/>
</dbReference>
<feature type="transmembrane region" description="Helical" evidence="5">
    <location>
        <begin position="597"/>
        <end position="619"/>
    </location>
</feature>
<feature type="transmembrane region" description="Helical" evidence="5">
    <location>
        <begin position="373"/>
        <end position="394"/>
    </location>
</feature>
<evidence type="ECO:0000313" key="7">
    <source>
        <dbReference type="EnsemblMetazoa" id="CLYHEMP015953.1"/>
    </source>
</evidence>
<protein>
    <recommendedName>
        <fullName evidence="6">DEP domain-containing protein</fullName>
    </recommendedName>
</protein>
<dbReference type="RefSeq" id="XP_066917309.1">
    <property type="nucleotide sequence ID" value="XM_067061208.1"/>
</dbReference>
<evidence type="ECO:0000313" key="8">
    <source>
        <dbReference type="Proteomes" id="UP000594262"/>
    </source>
</evidence>
<evidence type="ECO:0000256" key="3">
    <source>
        <dbReference type="ARBA" id="ARBA00022989"/>
    </source>
</evidence>
<feature type="transmembrane region" description="Helical" evidence="5">
    <location>
        <begin position="639"/>
        <end position="664"/>
    </location>
</feature>
<dbReference type="Proteomes" id="UP000594262">
    <property type="component" value="Unplaced"/>
</dbReference>
<feature type="transmembrane region" description="Helical" evidence="5">
    <location>
        <begin position="401"/>
        <end position="419"/>
    </location>
</feature>
<feature type="transmembrane region" description="Helical" evidence="5">
    <location>
        <begin position="332"/>
        <end position="353"/>
    </location>
</feature>
<feature type="transmembrane region" description="Helical" evidence="5">
    <location>
        <begin position="62"/>
        <end position="83"/>
    </location>
</feature>
<dbReference type="SUPFAM" id="SSF46785">
    <property type="entry name" value="Winged helix' DNA-binding domain"/>
    <property type="match status" value="1"/>
</dbReference>
<feature type="transmembrane region" description="Helical" evidence="5">
    <location>
        <begin position="6"/>
        <end position="25"/>
    </location>
</feature>
<dbReference type="PROSITE" id="PS50186">
    <property type="entry name" value="DEP"/>
    <property type="match status" value="1"/>
</dbReference>
<comment type="subcellular location">
    <subcellularLocation>
        <location evidence="1">Membrane</location>
        <topology evidence="1">Multi-pass membrane protein</topology>
    </subcellularLocation>
</comment>
<dbReference type="SMART" id="SM00049">
    <property type="entry name" value="DEP"/>
    <property type="match status" value="1"/>
</dbReference>
<feature type="transmembrane region" description="Helical" evidence="5">
    <location>
        <begin position="242"/>
        <end position="265"/>
    </location>
</feature>
<feature type="domain" description="DEP" evidence="6">
    <location>
        <begin position="722"/>
        <end position="780"/>
    </location>
</feature>
<dbReference type="GeneID" id="136804603"/>
<dbReference type="InterPro" id="IPR036390">
    <property type="entry name" value="WH_DNA-bd_sf"/>
</dbReference>
<dbReference type="GO" id="GO:0035556">
    <property type="term" value="P:intracellular signal transduction"/>
    <property type="evidence" value="ECO:0007669"/>
    <property type="project" value="InterPro"/>
</dbReference>
<proteinExistence type="predicted"/>
<keyword evidence="4 5" id="KW-0472">Membrane</keyword>
<dbReference type="PANTHER" id="PTHR22829:SF5">
    <property type="entry name" value="INTEGRAL MEMBRANE PROTEIN GPR155"/>
    <property type="match status" value="1"/>
</dbReference>
<keyword evidence="3 5" id="KW-1133">Transmembrane helix</keyword>
<organism evidence="7 8">
    <name type="scientific">Clytia hemisphaerica</name>
    <dbReference type="NCBI Taxonomy" id="252671"/>
    <lineage>
        <taxon>Eukaryota</taxon>
        <taxon>Metazoa</taxon>
        <taxon>Cnidaria</taxon>
        <taxon>Hydrozoa</taxon>
        <taxon>Hydroidolina</taxon>
        <taxon>Leptothecata</taxon>
        <taxon>Obeliida</taxon>
        <taxon>Clytiidae</taxon>
        <taxon>Clytia</taxon>
    </lineage>
</organism>
<evidence type="ECO:0000256" key="5">
    <source>
        <dbReference type="SAM" id="Phobius"/>
    </source>
</evidence>
<reference evidence="7" key="1">
    <citation type="submission" date="2021-01" db="UniProtKB">
        <authorList>
            <consortium name="EnsemblMetazoa"/>
        </authorList>
    </citation>
    <scope>IDENTIFICATION</scope>
</reference>
<feature type="transmembrane region" description="Helical" evidence="5">
    <location>
        <begin position="130"/>
        <end position="153"/>
    </location>
</feature>
<feature type="transmembrane region" description="Helical" evidence="5">
    <location>
        <begin position="471"/>
        <end position="493"/>
    </location>
</feature>
<evidence type="ECO:0000256" key="4">
    <source>
        <dbReference type="ARBA" id="ARBA00023136"/>
    </source>
</evidence>
<dbReference type="GO" id="GO:0030514">
    <property type="term" value="P:negative regulation of BMP signaling pathway"/>
    <property type="evidence" value="ECO:0007669"/>
    <property type="project" value="TreeGrafter"/>
</dbReference>
<dbReference type="AlphaFoldDB" id="A0A7M5X151"/>
<dbReference type="OrthoDB" id="2133778at2759"/>
<dbReference type="EnsemblMetazoa" id="CLYHEMT015953.1">
    <property type="protein sequence ID" value="CLYHEMP015953.1"/>
    <property type="gene ID" value="CLYHEMG015953"/>
</dbReference>
<dbReference type="GO" id="GO:0055085">
    <property type="term" value="P:transmembrane transport"/>
    <property type="evidence" value="ECO:0007669"/>
    <property type="project" value="InterPro"/>
</dbReference>
<dbReference type="Gene3D" id="1.10.10.10">
    <property type="entry name" value="Winged helix-like DNA-binding domain superfamily/Winged helix DNA-binding domain"/>
    <property type="match status" value="1"/>
</dbReference>
<name>A0A7M5X151_9CNID</name>
<sequence>MTTTYDISPTLVQCFGIILIGYLTGKFKMITPNQGKGLATFIGTFSLPALIFKAMIEVKFPLINWTFWTALLIAKAIVFLLVMIPSLFLEKDKPYAAAGLYSIFVSQSNDMAFGLPLLQAVFNDPQTKFLVNYVFLTAPISLAILNPIGFALLEYQKAKDYQIESGKKSSIGRIMWTTVKGVITNPLVFMIVFAIIFNFIFHSKLPPVIDGLFTSFSNAFGATALFYLGWKLGCCQPDDEKITGLSYALPVILVLLKSVFMPILMTFLTSFLTDGSINDSNSVQAGANATMKYKNATSYKTFAFLYGEIPTAPTVLLYANKYNFGEELVGSGLVLGTLFAAPMLFISIRMLQVNNMLNVNQFDVLIGKVAKDVSIISIVCCVYVLAVLFSLRAYRRKPHSLTMILIGFQFLLALSGAIFKDFIDVQSGSLRVLVFFVLFALFSCPLWCSMVAHRLSLIARKKDITARIHRYLLAASFCIPFVMALIVATVTPHTDLSDGTTYFYLFNCFKQHASIAALYTIINVFTLACILFAFICVKKMDLLRTVKTNNSYSPLLQKSYKEESYGDETSIERSMESMESIQINQKMSERSHITHHVVLLLIMSIVIALNISITVWSNLDKSLSNVQGLYLELRMASVVLTYGQGFFSFATFGFIKEFFMLGCFEKVYKQYLKLRGRKKITLECESELDIDILLLRKRFIKHHLLQCSKDIVRCLSFRLRKFEGVFTGTCLIDWLLEEGLITDRADGIKYGNMLLRGRVIEHCLQEHYFYDLPYFYQFTGRAFELYALQQETGSIEVALKDEN</sequence>
<dbReference type="Pfam" id="PF00610">
    <property type="entry name" value="DEP"/>
    <property type="match status" value="1"/>
</dbReference>
<dbReference type="InterPro" id="IPR000591">
    <property type="entry name" value="DEP_dom"/>
</dbReference>
<dbReference type="InterPro" id="IPR004776">
    <property type="entry name" value="Mem_transp_PIN-like"/>
</dbReference>
<feature type="transmembrane region" description="Helical" evidence="5">
    <location>
        <begin position="431"/>
        <end position="450"/>
    </location>
</feature>
<feature type="transmembrane region" description="Helical" evidence="5">
    <location>
        <begin position="513"/>
        <end position="537"/>
    </location>
</feature>
<feature type="transmembrane region" description="Helical" evidence="5">
    <location>
        <begin position="37"/>
        <end position="56"/>
    </location>
</feature>
<accession>A0A7M5X151</accession>
<evidence type="ECO:0000259" key="6">
    <source>
        <dbReference type="PROSITE" id="PS50186"/>
    </source>
</evidence>
<dbReference type="GO" id="GO:0016020">
    <property type="term" value="C:membrane"/>
    <property type="evidence" value="ECO:0007669"/>
    <property type="project" value="UniProtKB-SubCell"/>
</dbReference>